<dbReference type="PANTHER" id="PTHR19353">
    <property type="entry name" value="FATTY ACID DESATURASE 2"/>
    <property type="match status" value="1"/>
</dbReference>
<dbReference type="SUPFAM" id="SSF55856">
    <property type="entry name" value="Cytochrome b5-like heme/steroid binding domain"/>
    <property type="match status" value="1"/>
</dbReference>
<feature type="transmembrane region" description="Helical" evidence="1">
    <location>
        <begin position="295"/>
        <end position="312"/>
    </location>
</feature>
<dbReference type="InterPro" id="IPR005804">
    <property type="entry name" value="FA_desaturase_dom"/>
</dbReference>
<reference evidence="5" key="1">
    <citation type="submission" date="2016-06" db="UniProtKB">
        <authorList>
            <consortium name="WormBaseParasite"/>
        </authorList>
    </citation>
    <scope>IDENTIFICATION</scope>
</reference>
<feature type="transmembrane region" description="Helical" evidence="1">
    <location>
        <begin position="670"/>
        <end position="696"/>
    </location>
</feature>
<evidence type="ECO:0000256" key="1">
    <source>
        <dbReference type="SAM" id="Phobius"/>
    </source>
</evidence>
<evidence type="ECO:0000259" key="2">
    <source>
        <dbReference type="Pfam" id="PF00487"/>
    </source>
</evidence>
<dbReference type="EMBL" id="UZAJ01000729">
    <property type="protein sequence ID" value="VDO29838.1"/>
    <property type="molecule type" value="Genomic_DNA"/>
</dbReference>
<evidence type="ECO:0000313" key="4">
    <source>
        <dbReference type="Proteomes" id="UP000267606"/>
    </source>
</evidence>
<dbReference type="Pfam" id="PF00487">
    <property type="entry name" value="FA_desaturase"/>
    <property type="match status" value="2"/>
</dbReference>
<name>A0A183H210_9BILA</name>
<dbReference type="Gene3D" id="3.10.120.10">
    <property type="entry name" value="Cytochrome b5-like heme/steroid binding domain"/>
    <property type="match status" value="1"/>
</dbReference>
<feature type="transmembrane region" description="Helical" evidence="1">
    <location>
        <begin position="254"/>
        <end position="275"/>
    </location>
</feature>
<feature type="transmembrane region" description="Helical" evidence="1">
    <location>
        <begin position="556"/>
        <end position="579"/>
    </location>
</feature>
<feature type="domain" description="Fatty acid desaturase" evidence="2">
    <location>
        <begin position="568"/>
        <end position="831"/>
    </location>
</feature>
<keyword evidence="1" id="KW-0812">Transmembrane</keyword>
<keyword evidence="1" id="KW-0472">Membrane</keyword>
<gene>
    <name evidence="3" type="ORF">OFLC_LOCUS1520</name>
</gene>
<dbReference type="WBParaSite" id="OFLC_0000151901-mRNA-1">
    <property type="protein sequence ID" value="OFLC_0000151901-mRNA-1"/>
    <property type="gene ID" value="OFLC_0000151901"/>
</dbReference>
<dbReference type="GO" id="GO:0016717">
    <property type="term" value="F:oxidoreductase activity, acting on paired donors, with oxidation of a pair of donors resulting in the reduction of molecular oxygen to two molecules of water"/>
    <property type="evidence" value="ECO:0007669"/>
    <property type="project" value="TreeGrafter"/>
</dbReference>
<keyword evidence="4" id="KW-1185">Reference proteome</keyword>
<protein>
    <submittedName>
        <fullName evidence="5">FA_desaturase domain-containing protein</fullName>
    </submittedName>
</protein>
<keyword evidence="1" id="KW-1133">Transmembrane helix</keyword>
<dbReference type="InterPro" id="IPR012171">
    <property type="entry name" value="Fatty_acid_desaturase"/>
</dbReference>
<organism evidence="5">
    <name type="scientific">Onchocerca flexuosa</name>
    <dbReference type="NCBI Taxonomy" id="387005"/>
    <lineage>
        <taxon>Eukaryota</taxon>
        <taxon>Metazoa</taxon>
        <taxon>Ecdysozoa</taxon>
        <taxon>Nematoda</taxon>
        <taxon>Chromadorea</taxon>
        <taxon>Rhabditida</taxon>
        <taxon>Spirurina</taxon>
        <taxon>Spiruromorpha</taxon>
        <taxon>Filarioidea</taxon>
        <taxon>Onchocercidae</taxon>
        <taxon>Onchocerca</taxon>
    </lineage>
</organism>
<feature type="transmembrane region" description="Helical" evidence="1">
    <location>
        <begin position="708"/>
        <end position="728"/>
    </location>
</feature>
<dbReference type="GO" id="GO:0016020">
    <property type="term" value="C:membrane"/>
    <property type="evidence" value="ECO:0007669"/>
    <property type="project" value="TreeGrafter"/>
</dbReference>
<proteinExistence type="predicted"/>
<dbReference type="STRING" id="387005.A0A183H210"/>
<dbReference type="CDD" id="cd03506">
    <property type="entry name" value="Delta6-FADS-like"/>
    <property type="match status" value="2"/>
</dbReference>
<dbReference type="InterPro" id="IPR036400">
    <property type="entry name" value="Cyt_B5-like_heme/steroid_sf"/>
</dbReference>
<sequence length="868" mass="101356">MVICQVITEPFHMKINGKWLHIDKETLAKHPGGIAMTAYREADATTAFHIFHSGSKLAYRMIEKLSTSSIDYEPSKEQEVSETLSVLNDEVIGNWNLDTQRVETINRNFDRFRLKVQKLGLFEANNGFYFRKICEAIGLLSLAVLLQLLQRFILSALILALAWQQLGWLIHDYAHHQHFKNHYWNDLISYVVGNLLQGFSSGGWKEQHNMHHAATNIIGRDGDINLLPFWAVVPSDLQVMHGSWILKIIPYQHIYWTIAFPFLRISWLVQSITFVANMSNSPFEINRKRATIERLALFLHWCTVFTQFYYLPTHKIRLIYFFLSQLIAGFLLAHVVTYNHYSTPKFKHYDPILNSYVCLQLYTTRNMRPGILIDWLWGGLNYQIEHHLFPSMPRHNLKVVMPLVKEFCMENDLPYMVNGYFEGWLMEIQQMAIDGKWLLITRDFQKRHPGGSVITHYRDADATQVFHAFHEGSKIAYKQLDLLKKRNCINVTDRLNTDKDDSYADEINVSSYNLPKAKEKQIIENFVALREELITEGLFEVNPTYYIYKIAEAFGLLLLAFILQYMSSAIILALCWQQFGWLTHDFCHQQPGKNRQNNDFFSLIFGNIVQGFSRDWWKEKHNTHHAATNIVGQDGDIDLSPLFAFVLDDLMKYKTLFEQLISKLISYQHFYFTLMLPFLRLSWVIQSILFVIGAPYNQYKQHVINAPAEQVCILLHWSWVIFQLWLLPAGSVRVLYFTISQLGAGFLIAHVVAYSHNSVTKFPHQSRLLNNFPCLHILTTRNMLPSPIVDWFWGGLNYQIEHHLFPTIPRANLKRVSMKVRKYCEMNDLPYLVDDYWTGYKLIFNQLKSIANAVSKIRCPHSENLCDD</sequence>
<dbReference type="AlphaFoldDB" id="A0A183H210"/>
<feature type="domain" description="Fatty acid desaturase" evidence="2">
    <location>
        <begin position="154"/>
        <end position="416"/>
    </location>
</feature>
<dbReference type="Proteomes" id="UP000267606">
    <property type="component" value="Unassembled WGS sequence"/>
</dbReference>
<evidence type="ECO:0000313" key="5">
    <source>
        <dbReference type="WBParaSite" id="OFLC_0000151901-mRNA-1"/>
    </source>
</evidence>
<evidence type="ECO:0000313" key="3">
    <source>
        <dbReference type="EMBL" id="VDO29838.1"/>
    </source>
</evidence>
<dbReference type="PANTHER" id="PTHR19353:SF83">
    <property type="entry name" value="DELTA(6)-FATTY-ACID DESATURASE FAT-3"/>
    <property type="match status" value="1"/>
</dbReference>
<reference evidence="3 4" key="2">
    <citation type="submission" date="2018-11" db="EMBL/GenBank/DDBJ databases">
        <authorList>
            <consortium name="Pathogen Informatics"/>
        </authorList>
    </citation>
    <scope>NUCLEOTIDE SEQUENCE [LARGE SCALE GENOMIC DNA]</scope>
</reference>
<dbReference type="GO" id="GO:0006629">
    <property type="term" value="P:lipid metabolic process"/>
    <property type="evidence" value="ECO:0007669"/>
    <property type="project" value="InterPro"/>
</dbReference>
<accession>A0A183H210</accession>
<feature type="transmembrane region" description="Helical" evidence="1">
    <location>
        <begin position="318"/>
        <end position="338"/>
    </location>
</feature>